<organism evidence="15 16">
    <name type="scientific">Helicobacter macacae MIT 99-5501</name>
    <dbReference type="NCBI Taxonomy" id="1357400"/>
    <lineage>
        <taxon>Bacteria</taxon>
        <taxon>Pseudomonadati</taxon>
        <taxon>Campylobacterota</taxon>
        <taxon>Epsilonproteobacteria</taxon>
        <taxon>Campylobacterales</taxon>
        <taxon>Helicobacteraceae</taxon>
        <taxon>Helicobacter</taxon>
    </lineage>
</organism>
<evidence type="ECO:0000256" key="7">
    <source>
        <dbReference type="ARBA" id="ARBA00022705"/>
    </source>
</evidence>
<dbReference type="OrthoDB" id="8421503at2"/>
<evidence type="ECO:0000313" key="15">
    <source>
        <dbReference type="EMBL" id="ETD24701.1"/>
    </source>
</evidence>
<evidence type="ECO:0000256" key="11">
    <source>
        <dbReference type="ARBA" id="ARBA00033276"/>
    </source>
</evidence>
<evidence type="ECO:0000256" key="6">
    <source>
        <dbReference type="ARBA" id="ARBA00022695"/>
    </source>
</evidence>
<dbReference type="InterPro" id="IPR022634">
    <property type="entry name" value="DNA_polIII_beta_N"/>
</dbReference>
<comment type="caution">
    <text evidence="15">The sequence shown here is derived from an EMBL/GenBank/DDBJ whole genome shotgun (WGS) entry which is preliminary data.</text>
</comment>
<evidence type="ECO:0000256" key="3">
    <source>
        <dbReference type="ARBA" id="ARBA00021035"/>
    </source>
</evidence>
<evidence type="ECO:0000256" key="10">
    <source>
        <dbReference type="ARBA" id="ARBA00030988"/>
    </source>
</evidence>
<dbReference type="GO" id="GO:0009360">
    <property type="term" value="C:DNA polymerase III complex"/>
    <property type="evidence" value="ECO:0007669"/>
    <property type="project" value="InterPro"/>
</dbReference>
<evidence type="ECO:0000259" key="12">
    <source>
        <dbReference type="Pfam" id="PF00712"/>
    </source>
</evidence>
<dbReference type="GO" id="GO:0005737">
    <property type="term" value="C:cytoplasm"/>
    <property type="evidence" value="ECO:0007669"/>
    <property type="project" value="UniProtKB-SubCell"/>
</dbReference>
<keyword evidence="16" id="KW-1185">Reference proteome</keyword>
<dbReference type="eggNOG" id="COG0592">
    <property type="taxonomic scope" value="Bacteria"/>
</dbReference>
<dbReference type="GO" id="GO:0003677">
    <property type="term" value="F:DNA binding"/>
    <property type="evidence" value="ECO:0007669"/>
    <property type="project" value="UniProtKB-KW"/>
</dbReference>
<dbReference type="InterPro" id="IPR022637">
    <property type="entry name" value="DNA_polIII_beta_cen"/>
</dbReference>
<evidence type="ECO:0000256" key="4">
    <source>
        <dbReference type="ARBA" id="ARBA00022490"/>
    </source>
</evidence>
<dbReference type="EMBL" id="AZJI01000001">
    <property type="protein sequence ID" value="ETD24701.1"/>
    <property type="molecule type" value="Genomic_DNA"/>
</dbReference>
<keyword evidence="8" id="KW-0239">DNA-directed DNA polymerase</keyword>
<dbReference type="Pfam" id="PF02767">
    <property type="entry name" value="DNA_pol3_beta_2"/>
    <property type="match status" value="1"/>
</dbReference>
<protein>
    <recommendedName>
        <fullName evidence="3">Beta sliding clamp</fullName>
    </recommendedName>
    <alternativeName>
        <fullName evidence="11">Beta-clamp processivity factor</fullName>
    </alternativeName>
    <alternativeName>
        <fullName evidence="10">DNA polymerase III beta sliding clamp subunit</fullName>
    </alternativeName>
</protein>
<dbReference type="PATRIC" id="fig|1357400.3.peg.54"/>
<dbReference type="SMART" id="SM00480">
    <property type="entry name" value="POL3Bc"/>
    <property type="match status" value="1"/>
</dbReference>
<dbReference type="STRING" id="1357400.HMPREF2086_00033"/>
<dbReference type="PANTHER" id="PTHR30478">
    <property type="entry name" value="DNA POLYMERASE III SUBUNIT BETA"/>
    <property type="match status" value="1"/>
</dbReference>
<gene>
    <name evidence="15" type="ORF">HMPREF2086_00033</name>
</gene>
<keyword evidence="6" id="KW-0548">Nucleotidyltransferase</keyword>
<dbReference type="InterPro" id="IPR001001">
    <property type="entry name" value="DNA_polIII_beta"/>
</dbReference>
<dbReference type="SUPFAM" id="SSF55979">
    <property type="entry name" value="DNA clamp"/>
    <property type="match status" value="3"/>
</dbReference>
<comment type="subcellular location">
    <subcellularLocation>
        <location evidence="1">Cytoplasm</location>
    </subcellularLocation>
</comment>
<evidence type="ECO:0000256" key="2">
    <source>
        <dbReference type="ARBA" id="ARBA00010752"/>
    </source>
</evidence>
<dbReference type="Proteomes" id="UP000018731">
    <property type="component" value="Unassembled WGS sequence"/>
</dbReference>
<sequence length="364" mass="41599">MKITLNKSNFEIVLNNFQSFLDKRDSSQITSHIYLETTDDKLLLKATDYEISIQSKIDILQKHEDGIATIEGKKIVTIIKQLKDGEVTLESKDAQIFVKQGKTTYKLATFNASEYHNATKFPEIDSNDKQINLDSANFIDSLRKVAVAAEGANKDNHRVELTGTLLDVKDYQCNFVATDTRRLAIIRHSTQSISDTLSLIIPKRAIMEITKLFYDEFEIFFSETMLFIRSENYVFSTKLINGKYPDYEKIIPKDFAVQLKLPKNEIIEAIKLINSLATKIKITIDSNGLFFESMSTEDLESANTQLEISLDVKEELTIGMDSRYVLDFLTYIQGNEFEILLNDANMPFLLKDENYSTIVMPVII</sequence>
<feature type="domain" description="DNA polymerase III beta sliding clamp N-terminal" evidence="12">
    <location>
        <begin position="1"/>
        <end position="117"/>
    </location>
</feature>
<dbReference type="GO" id="GO:0008408">
    <property type="term" value="F:3'-5' exonuclease activity"/>
    <property type="evidence" value="ECO:0007669"/>
    <property type="project" value="InterPro"/>
</dbReference>
<dbReference type="HOGENOM" id="CLU_038149_4_0_7"/>
<dbReference type="GO" id="GO:0003887">
    <property type="term" value="F:DNA-directed DNA polymerase activity"/>
    <property type="evidence" value="ECO:0007669"/>
    <property type="project" value="UniProtKB-KW"/>
</dbReference>
<name>V8CD98_9HELI</name>
<evidence type="ECO:0000256" key="1">
    <source>
        <dbReference type="ARBA" id="ARBA00004496"/>
    </source>
</evidence>
<dbReference type="InterPro" id="IPR022635">
    <property type="entry name" value="DNA_polIII_beta_C"/>
</dbReference>
<keyword evidence="5" id="KW-0808">Transferase</keyword>
<dbReference type="PANTHER" id="PTHR30478:SF0">
    <property type="entry name" value="BETA SLIDING CLAMP"/>
    <property type="match status" value="1"/>
</dbReference>
<evidence type="ECO:0000256" key="9">
    <source>
        <dbReference type="ARBA" id="ARBA00023125"/>
    </source>
</evidence>
<keyword evidence="4" id="KW-0963">Cytoplasm</keyword>
<dbReference type="CDD" id="cd00140">
    <property type="entry name" value="beta_clamp"/>
    <property type="match status" value="1"/>
</dbReference>
<keyword evidence="7" id="KW-0235">DNA replication</keyword>
<dbReference type="AlphaFoldDB" id="V8CD98"/>
<dbReference type="Pfam" id="PF00712">
    <property type="entry name" value="DNA_pol3_beta"/>
    <property type="match status" value="1"/>
</dbReference>
<dbReference type="NCBIfam" id="TIGR00663">
    <property type="entry name" value="dnan"/>
    <property type="match status" value="1"/>
</dbReference>
<dbReference type="GO" id="GO:0006271">
    <property type="term" value="P:DNA strand elongation involved in DNA replication"/>
    <property type="evidence" value="ECO:0007669"/>
    <property type="project" value="TreeGrafter"/>
</dbReference>
<feature type="domain" description="DNA polymerase III beta sliding clamp central" evidence="13">
    <location>
        <begin position="133"/>
        <end position="246"/>
    </location>
</feature>
<evidence type="ECO:0000256" key="5">
    <source>
        <dbReference type="ARBA" id="ARBA00022679"/>
    </source>
</evidence>
<evidence type="ECO:0000259" key="14">
    <source>
        <dbReference type="Pfam" id="PF02768"/>
    </source>
</evidence>
<dbReference type="Gene3D" id="3.10.150.10">
    <property type="entry name" value="DNA Polymerase III, subunit A, domain 2"/>
    <property type="match status" value="3"/>
</dbReference>
<dbReference type="InterPro" id="IPR046938">
    <property type="entry name" value="DNA_clamp_sf"/>
</dbReference>
<accession>V8CD98</accession>
<reference evidence="15 16" key="1">
    <citation type="journal article" date="2014" name="Genome Announc.">
        <title>Draft genome sequences of six enterohepatic helicobacter species isolated from humans and one from rhesus macaques.</title>
        <authorList>
            <person name="Shen Z."/>
            <person name="Sheh A."/>
            <person name="Young S.K."/>
            <person name="Abouelliel A."/>
            <person name="Ward D.V."/>
            <person name="Earl A.M."/>
            <person name="Fox J.G."/>
        </authorList>
    </citation>
    <scope>NUCLEOTIDE SEQUENCE [LARGE SCALE GENOMIC DNA]</scope>
    <source>
        <strain evidence="15 16">MIT 99-5501</strain>
    </source>
</reference>
<comment type="similarity">
    <text evidence="2">Belongs to the beta sliding clamp family.</text>
</comment>
<dbReference type="RefSeq" id="WP_023926703.1">
    <property type="nucleotide sequence ID" value="NZ_KI669454.1"/>
</dbReference>
<evidence type="ECO:0000313" key="16">
    <source>
        <dbReference type="Proteomes" id="UP000018731"/>
    </source>
</evidence>
<dbReference type="Pfam" id="PF02768">
    <property type="entry name" value="DNA_pol3_beta_3"/>
    <property type="match status" value="1"/>
</dbReference>
<keyword evidence="9" id="KW-0238">DNA-binding</keyword>
<evidence type="ECO:0000256" key="8">
    <source>
        <dbReference type="ARBA" id="ARBA00022932"/>
    </source>
</evidence>
<evidence type="ECO:0000259" key="13">
    <source>
        <dbReference type="Pfam" id="PF02767"/>
    </source>
</evidence>
<feature type="domain" description="DNA polymerase III beta sliding clamp C-terminal" evidence="14">
    <location>
        <begin position="249"/>
        <end position="357"/>
    </location>
</feature>
<proteinExistence type="inferred from homology"/>